<name>A0A369YE60_9PAST</name>
<dbReference type="NCBIfam" id="NF008769">
    <property type="entry name" value="PRK11798.2-5"/>
    <property type="match status" value="1"/>
</dbReference>
<dbReference type="SUPFAM" id="SSF101738">
    <property type="entry name" value="SspB-like"/>
    <property type="match status" value="1"/>
</dbReference>
<dbReference type="GO" id="GO:0005829">
    <property type="term" value="C:cytosol"/>
    <property type="evidence" value="ECO:0007669"/>
    <property type="project" value="TreeGrafter"/>
</dbReference>
<dbReference type="GO" id="GO:0005840">
    <property type="term" value="C:ribosome"/>
    <property type="evidence" value="ECO:0007669"/>
    <property type="project" value="TreeGrafter"/>
</dbReference>
<dbReference type="GO" id="GO:0006508">
    <property type="term" value="P:proteolysis"/>
    <property type="evidence" value="ECO:0007669"/>
    <property type="project" value="UniProtKB-KW"/>
</dbReference>
<reference evidence="1 2" key="1">
    <citation type="submission" date="2018-05" db="EMBL/GenBank/DDBJ databases">
        <title>Draft Genome Sequences for a Diverse set of 7 Haemophilus Species.</title>
        <authorList>
            <person name="Nichols M."/>
            <person name="Topaz N."/>
            <person name="Wang X."/>
            <person name="Wang X."/>
            <person name="Boxrud D."/>
        </authorList>
    </citation>
    <scope>NUCLEOTIDE SEQUENCE [LARGE SCALE GENOMIC DNA]</scope>
    <source>
        <strain evidence="1 2">C2002001239</strain>
    </source>
</reference>
<gene>
    <name evidence="1" type="ORF">DPV93_03155</name>
</gene>
<keyword evidence="1" id="KW-0378">Hydrolase</keyword>
<dbReference type="InterPro" id="IPR036760">
    <property type="entry name" value="SspB-like_sf"/>
</dbReference>
<protein>
    <submittedName>
        <fullName evidence="1">ClpXP protease specificity-enhancing factor</fullName>
    </submittedName>
</protein>
<dbReference type="STRING" id="1035839.GCA_000238795_01450"/>
<dbReference type="AlphaFoldDB" id="A0A369YE60"/>
<organism evidence="1 2">
    <name type="scientific">Haemophilus sputorum</name>
    <dbReference type="NCBI Taxonomy" id="1078480"/>
    <lineage>
        <taxon>Bacteria</taxon>
        <taxon>Pseudomonadati</taxon>
        <taxon>Pseudomonadota</taxon>
        <taxon>Gammaproteobacteria</taxon>
        <taxon>Pasteurellales</taxon>
        <taxon>Pasteurellaceae</taxon>
        <taxon>Haemophilus</taxon>
    </lineage>
</organism>
<keyword evidence="1" id="KW-0645">Protease</keyword>
<dbReference type="Proteomes" id="UP000253872">
    <property type="component" value="Unassembled WGS sequence"/>
</dbReference>
<accession>A0A369YE60</accession>
<dbReference type="NCBIfam" id="NF008763">
    <property type="entry name" value="PRK11798.1-2"/>
    <property type="match status" value="1"/>
</dbReference>
<dbReference type="GO" id="GO:0045732">
    <property type="term" value="P:positive regulation of protein catabolic process"/>
    <property type="evidence" value="ECO:0007669"/>
    <property type="project" value="TreeGrafter"/>
</dbReference>
<dbReference type="Pfam" id="PF04386">
    <property type="entry name" value="SspB"/>
    <property type="match status" value="1"/>
</dbReference>
<evidence type="ECO:0000313" key="2">
    <source>
        <dbReference type="Proteomes" id="UP000253872"/>
    </source>
</evidence>
<dbReference type="Gene3D" id="2.30.30.220">
    <property type="entry name" value="SspB-like"/>
    <property type="match status" value="1"/>
</dbReference>
<dbReference type="PANTHER" id="PTHR37486">
    <property type="entry name" value="STRINGENT STARVATION PROTEIN B"/>
    <property type="match status" value="1"/>
</dbReference>
<sequence>MKPLRPYVYYAYYNWISDNGNTPYLLVNCNYPDVDVPVEFIRDGKIILNISQRSIGQYVVDDEAIRFSARFQGMLRDIYIPFGAAEALYAQESGDGILFQEESYYSEQAYLERSKQLCESTTEKKVVKKKSSHLKLVK</sequence>
<dbReference type="InterPro" id="IPR007481">
    <property type="entry name" value="SspB"/>
</dbReference>
<dbReference type="PIRSF" id="PIRSF005276">
    <property type="entry name" value="SspB"/>
    <property type="match status" value="1"/>
</dbReference>
<evidence type="ECO:0000313" key="1">
    <source>
        <dbReference type="EMBL" id="RDE73099.1"/>
    </source>
</evidence>
<comment type="caution">
    <text evidence="1">The sequence shown here is derived from an EMBL/GenBank/DDBJ whole genome shotgun (WGS) entry which is preliminary data.</text>
</comment>
<dbReference type="PANTHER" id="PTHR37486:SF1">
    <property type="entry name" value="STRINGENT STARVATION PROTEIN B"/>
    <property type="match status" value="1"/>
</dbReference>
<dbReference type="GO" id="GO:0008233">
    <property type="term" value="F:peptidase activity"/>
    <property type="evidence" value="ECO:0007669"/>
    <property type="project" value="UniProtKB-KW"/>
</dbReference>
<proteinExistence type="predicted"/>
<dbReference type="RefSeq" id="WP_007524558.1">
    <property type="nucleotide sequence ID" value="NZ_CAURJL010000002.1"/>
</dbReference>
<dbReference type="EMBL" id="QEPN01000002">
    <property type="protein sequence ID" value="RDE73099.1"/>
    <property type="molecule type" value="Genomic_DNA"/>
</dbReference>